<sequence length="137" mass="15156">GYVAANETYINQMLKVHQYVQACASSISQKAAVAAINGPIDDVIKMRKEFQRRRDFLLKSLKSMGIDCVEPKGAFYAFPYVGDDYLNIVSNLLSKGVIVVPGSAFGDKGKGYIRISYANSVENIKLAMEIMSDVIRH</sequence>
<dbReference type="PANTHER" id="PTHR46383">
    <property type="entry name" value="ASPARTATE AMINOTRANSFERASE"/>
    <property type="match status" value="1"/>
</dbReference>
<comment type="similarity">
    <text evidence="2">Belongs to the class-I pyridoxal-phosphate-dependent aminotransferase family.</text>
</comment>
<evidence type="ECO:0000259" key="7">
    <source>
        <dbReference type="Pfam" id="PF00155"/>
    </source>
</evidence>
<gene>
    <name evidence="8" type="ORF">D5R95_04370</name>
</gene>
<dbReference type="AlphaFoldDB" id="A0A424YY89"/>
<dbReference type="GO" id="GO:0030170">
    <property type="term" value="F:pyridoxal phosphate binding"/>
    <property type="evidence" value="ECO:0007669"/>
    <property type="project" value="InterPro"/>
</dbReference>
<comment type="caution">
    <text evidence="8">The sequence shown here is derived from an EMBL/GenBank/DDBJ whole genome shotgun (WGS) entry which is preliminary data.</text>
</comment>
<evidence type="ECO:0000313" key="9">
    <source>
        <dbReference type="Proteomes" id="UP000284763"/>
    </source>
</evidence>
<accession>A0A424YY89</accession>
<dbReference type="InterPro" id="IPR015424">
    <property type="entry name" value="PyrdxlP-dep_Trfase"/>
</dbReference>
<name>A0A424YY89_9EURY</name>
<evidence type="ECO:0000256" key="1">
    <source>
        <dbReference type="ARBA" id="ARBA00001933"/>
    </source>
</evidence>
<dbReference type="Pfam" id="PF00155">
    <property type="entry name" value="Aminotran_1_2"/>
    <property type="match status" value="1"/>
</dbReference>
<evidence type="ECO:0000256" key="2">
    <source>
        <dbReference type="ARBA" id="ARBA00007441"/>
    </source>
</evidence>
<keyword evidence="6" id="KW-0663">Pyridoxal phosphate</keyword>
<reference evidence="8 9" key="1">
    <citation type="submission" date="2018-08" db="EMBL/GenBank/DDBJ databases">
        <title>The metabolism and importance of syntrophic acetate oxidation coupled to methane or sulfide production in haloalkaline environments.</title>
        <authorList>
            <person name="Timmers P.H.A."/>
            <person name="Vavourakis C.D."/>
            <person name="Sorokin D.Y."/>
            <person name="Sinninghe Damste J.S."/>
            <person name="Muyzer G."/>
            <person name="Stams A.J.M."/>
            <person name="Plugge C.M."/>
        </authorList>
    </citation>
    <scope>NUCLEOTIDE SEQUENCE [LARGE SCALE GENOMIC DNA]</scope>
    <source>
        <strain evidence="8">MSAO_Arc3</strain>
    </source>
</reference>
<dbReference type="InterPro" id="IPR015422">
    <property type="entry name" value="PyrdxlP-dep_Trfase_small"/>
</dbReference>
<dbReference type="Gene3D" id="3.40.640.10">
    <property type="entry name" value="Type I PLP-dependent aspartate aminotransferase-like (Major domain)"/>
    <property type="match status" value="1"/>
</dbReference>
<evidence type="ECO:0000313" key="8">
    <source>
        <dbReference type="EMBL" id="RQD85724.1"/>
    </source>
</evidence>
<proteinExistence type="inferred from homology"/>
<comment type="subunit">
    <text evidence="3">Homodimer.</text>
</comment>
<dbReference type="EMBL" id="QZAB01000286">
    <property type="protein sequence ID" value="RQD85724.1"/>
    <property type="molecule type" value="Genomic_DNA"/>
</dbReference>
<dbReference type="InterPro" id="IPR050596">
    <property type="entry name" value="AspAT/PAT-like"/>
</dbReference>
<evidence type="ECO:0000256" key="6">
    <source>
        <dbReference type="ARBA" id="ARBA00022898"/>
    </source>
</evidence>
<evidence type="ECO:0000256" key="3">
    <source>
        <dbReference type="ARBA" id="ARBA00011738"/>
    </source>
</evidence>
<organism evidence="8 9">
    <name type="scientific">Methanosalsum natronophilum</name>
    <dbReference type="NCBI Taxonomy" id="768733"/>
    <lineage>
        <taxon>Archaea</taxon>
        <taxon>Methanobacteriati</taxon>
        <taxon>Methanobacteriota</taxon>
        <taxon>Stenosarchaea group</taxon>
        <taxon>Methanomicrobia</taxon>
        <taxon>Methanosarcinales</taxon>
        <taxon>Methanosarcinaceae</taxon>
        <taxon>Methanosalsum</taxon>
    </lineage>
</organism>
<comment type="cofactor">
    <cofactor evidence="1">
        <name>pyridoxal 5'-phosphate</name>
        <dbReference type="ChEBI" id="CHEBI:597326"/>
    </cofactor>
</comment>
<dbReference type="GO" id="GO:0008483">
    <property type="term" value="F:transaminase activity"/>
    <property type="evidence" value="ECO:0007669"/>
    <property type="project" value="UniProtKB-KW"/>
</dbReference>
<dbReference type="Gene3D" id="3.90.1150.10">
    <property type="entry name" value="Aspartate Aminotransferase, domain 1"/>
    <property type="match status" value="1"/>
</dbReference>
<dbReference type="PANTHER" id="PTHR46383:SF3">
    <property type="entry name" value="ASPARTATE AMINOTRANSFERASE-RELATED"/>
    <property type="match status" value="1"/>
</dbReference>
<dbReference type="GO" id="GO:0006520">
    <property type="term" value="P:amino acid metabolic process"/>
    <property type="evidence" value="ECO:0007669"/>
    <property type="project" value="InterPro"/>
</dbReference>
<keyword evidence="5 8" id="KW-0808">Transferase</keyword>
<dbReference type="InterPro" id="IPR004839">
    <property type="entry name" value="Aminotransferase_I/II_large"/>
</dbReference>
<dbReference type="SUPFAM" id="SSF53383">
    <property type="entry name" value="PLP-dependent transferases"/>
    <property type="match status" value="1"/>
</dbReference>
<keyword evidence="4 8" id="KW-0032">Aminotransferase</keyword>
<dbReference type="InterPro" id="IPR015421">
    <property type="entry name" value="PyrdxlP-dep_Trfase_major"/>
</dbReference>
<dbReference type="CDD" id="cd00609">
    <property type="entry name" value="AAT_like"/>
    <property type="match status" value="1"/>
</dbReference>
<protein>
    <submittedName>
        <fullName evidence="8">Aminotransferase class I/II-fold pyridoxal phosphate-dependent enzyme</fullName>
    </submittedName>
</protein>
<evidence type="ECO:0000256" key="4">
    <source>
        <dbReference type="ARBA" id="ARBA00022576"/>
    </source>
</evidence>
<feature type="domain" description="Aminotransferase class I/classII large" evidence="7">
    <location>
        <begin position="1"/>
        <end position="126"/>
    </location>
</feature>
<feature type="non-terminal residue" evidence="8">
    <location>
        <position position="1"/>
    </location>
</feature>
<evidence type="ECO:0000256" key="5">
    <source>
        <dbReference type="ARBA" id="ARBA00022679"/>
    </source>
</evidence>
<dbReference type="Proteomes" id="UP000284763">
    <property type="component" value="Unassembled WGS sequence"/>
</dbReference>